<dbReference type="GO" id="GO:0016020">
    <property type="term" value="C:membrane"/>
    <property type="evidence" value="ECO:0000318"/>
    <property type="project" value="GO_Central"/>
</dbReference>
<evidence type="ECO:0000259" key="2">
    <source>
        <dbReference type="Pfam" id="PF13962"/>
    </source>
</evidence>
<dbReference type="Pfam" id="PF12796">
    <property type="entry name" value="Ank_2"/>
    <property type="match status" value="1"/>
</dbReference>
<dbReference type="PANTHER" id="PTHR24177:SF335">
    <property type="entry name" value="PGG DOMAIN-CONTAINING PROTEIN"/>
    <property type="match status" value="1"/>
</dbReference>
<gene>
    <name evidence="3" type="ORF">MANES_06G014400</name>
</gene>
<dbReference type="InterPro" id="IPR026961">
    <property type="entry name" value="PGG_dom"/>
</dbReference>
<feature type="transmembrane region" description="Helical" evidence="1">
    <location>
        <begin position="502"/>
        <end position="525"/>
    </location>
</feature>
<evidence type="ECO:0000313" key="3">
    <source>
        <dbReference type="EMBL" id="OAY46624.1"/>
    </source>
</evidence>
<organism evidence="3">
    <name type="scientific">Manihot esculenta</name>
    <name type="common">Cassava</name>
    <name type="synonym">Jatropha manihot</name>
    <dbReference type="NCBI Taxonomy" id="3983"/>
    <lineage>
        <taxon>Eukaryota</taxon>
        <taxon>Viridiplantae</taxon>
        <taxon>Streptophyta</taxon>
        <taxon>Embryophyta</taxon>
        <taxon>Tracheophyta</taxon>
        <taxon>Spermatophyta</taxon>
        <taxon>Magnoliopsida</taxon>
        <taxon>eudicotyledons</taxon>
        <taxon>Gunneridae</taxon>
        <taxon>Pentapetalae</taxon>
        <taxon>rosids</taxon>
        <taxon>fabids</taxon>
        <taxon>Malpighiales</taxon>
        <taxon>Euphorbiaceae</taxon>
        <taxon>Crotonoideae</taxon>
        <taxon>Manihoteae</taxon>
        <taxon>Manihot</taxon>
    </lineage>
</organism>
<dbReference type="PANTHER" id="PTHR24177">
    <property type="entry name" value="CASKIN"/>
    <property type="match status" value="1"/>
</dbReference>
<name>A0A2C9VLV4_MANES</name>
<dbReference type="Gene3D" id="1.25.40.20">
    <property type="entry name" value="Ankyrin repeat-containing domain"/>
    <property type="match status" value="1"/>
</dbReference>
<feature type="transmembrane region" description="Helical" evidence="1">
    <location>
        <begin position="583"/>
        <end position="606"/>
    </location>
</feature>
<dbReference type="AlphaFoldDB" id="A0A2C9VLV4"/>
<dbReference type="InterPro" id="IPR036770">
    <property type="entry name" value="Ankyrin_rpt-contain_sf"/>
</dbReference>
<dbReference type="STRING" id="3983.A0A2C9VLV4"/>
<dbReference type="Pfam" id="PF13962">
    <property type="entry name" value="PGG"/>
    <property type="match status" value="1"/>
</dbReference>
<accession>A0A2C9VLV4</accession>
<protein>
    <recommendedName>
        <fullName evidence="2">PGG domain-containing protein</fullName>
    </recommendedName>
</protein>
<reference evidence="3" key="1">
    <citation type="submission" date="2016-02" db="EMBL/GenBank/DDBJ databases">
        <title>WGS assembly of Manihot esculenta.</title>
        <authorList>
            <person name="Bredeson J.V."/>
            <person name="Prochnik S.E."/>
            <person name="Lyons J.B."/>
            <person name="Schmutz J."/>
            <person name="Grimwood J."/>
            <person name="Vrebalov J."/>
            <person name="Bart R.S."/>
            <person name="Amuge T."/>
            <person name="Ferguson M.E."/>
            <person name="Green R."/>
            <person name="Putnam N."/>
            <person name="Stites J."/>
            <person name="Rounsley S."/>
            <person name="Rokhsar D.S."/>
        </authorList>
    </citation>
    <scope>NUCLEOTIDE SEQUENCE [LARGE SCALE GENOMIC DNA]</scope>
    <source>
        <tissue evidence="3">Leaf</tissue>
    </source>
</reference>
<keyword evidence="1" id="KW-1133">Transmembrane helix</keyword>
<proteinExistence type="predicted"/>
<feature type="domain" description="PGG" evidence="2">
    <location>
        <begin position="457"/>
        <end position="569"/>
    </location>
</feature>
<dbReference type="SMART" id="SM00248">
    <property type="entry name" value="ANK"/>
    <property type="match status" value="5"/>
</dbReference>
<dbReference type="SUPFAM" id="SSF48403">
    <property type="entry name" value="Ankyrin repeat"/>
    <property type="match status" value="1"/>
</dbReference>
<dbReference type="InterPro" id="IPR002110">
    <property type="entry name" value="Ankyrin_rpt"/>
</dbReference>
<feature type="transmembrane region" description="Helical" evidence="1">
    <location>
        <begin position="545"/>
        <end position="571"/>
    </location>
</feature>
<keyword evidence="1" id="KW-0812">Transmembrane</keyword>
<dbReference type="EMBL" id="CM004392">
    <property type="protein sequence ID" value="OAY46624.1"/>
    <property type="molecule type" value="Genomic_DNA"/>
</dbReference>
<feature type="transmembrane region" description="Helical" evidence="1">
    <location>
        <begin position="462"/>
        <end position="482"/>
    </location>
</feature>
<sequence length="637" mass="72661">MATTNTSGFGSLVIKKRMEANFENWKECMKHYLIGQDLGSIVFGEEEKPQANDPNYKDWIKKNAMALHAIENSCEEDTISNLMRKYPSEVDSAKFVWEHLAEKPSKVKHYKEEETSSILQYKTLCKAIEKGDWNTAEEWLSKNPNDVRKKISLMGLNALQVAVLSGKWKIAEQLVKLMSEEDLEMTSNYGNTAFTLAALNGRIDMMKVMLAKNKNLVTKGNDYDGRLPIVEASLFDQRETIHYLLEKTPIQYLSPLRGDKNGATLLNCFISDGLYVPERIKDMKKRHAQALQLLKLLLKEIPTLGNEELRNLRFNLIIYDAIKNGLVEFIQELIKSNPELVWRVDNKGRTLFAYAILLRQEKIFSLIYGLGAKRRTIVTKRDVFSNNFLHMAAKLSPSFQLDRVPGAALQMQKELQWFKEIQSMVPTKFMERTNENGHTPSTLFTKEHAELMKEGERWMKNTTASCMVVAALIATVVFTTAFTIPGGTKNDTGIPIFLGYDAFLIFVITNALSLFLSNTSVLIFLGILTSRYAEKDFLKSLPRKLIIGLSTLFFSVVTMMIAFGSSIFILLQKRLSWIDIPLTILSTIPVTFFIFFQFPLLFRVVINTNKHSLFEQPKEQHVEEQLSEMGLDSTADE</sequence>
<keyword evidence="1" id="KW-0472">Membrane</keyword>
<evidence type="ECO:0000256" key="1">
    <source>
        <dbReference type="SAM" id="Phobius"/>
    </source>
</evidence>